<feature type="region of interest" description="Disordered" evidence="1">
    <location>
        <begin position="994"/>
        <end position="1021"/>
    </location>
</feature>
<evidence type="ECO:0000313" key="2">
    <source>
        <dbReference type="Proteomes" id="UP000515146"/>
    </source>
</evidence>
<dbReference type="InParanoid" id="A0A6P6Y6E0"/>
<proteinExistence type="predicted"/>
<feature type="region of interest" description="Disordered" evidence="1">
    <location>
        <begin position="442"/>
        <end position="489"/>
    </location>
</feature>
<feature type="region of interest" description="Disordered" evidence="1">
    <location>
        <begin position="758"/>
        <end position="799"/>
    </location>
</feature>
<keyword evidence="3" id="KW-0418">Kinase</keyword>
<evidence type="ECO:0000256" key="1">
    <source>
        <dbReference type="SAM" id="MobiDB-lite"/>
    </source>
</evidence>
<evidence type="ECO:0000313" key="3">
    <source>
        <dbReference type="RefSeq" id="XP_027200059.1"/>
    </source>
</evidence>
<organism evidence="2 3">
    <name type="scientific">Dermatophagoides pteronyssinus</name>
    <name type="common">European house dust mite</name>
    <dbReference type="NCBI Taxonomy" id="6956"/>
    <lineage>
        <taxon>Eukaryota</taxon>
        <taxon>Metazoa</taxon>
        <taxon>Ecdysozoa</taxon>
        <taxon>Arthropoda</taxon>
        <taxon>Chelicerata</taxon>
        <taxon>Arachnida</taxon>
        <taxon>Acari</taxon>
        <taxon>Acariformes</taxon>
        <taxon>Sarcoptiformes</taxon>
        <taxon>Astigmata</taxon>
        <taxon>Psoroptidia</taxon>
        <taxon>Analgoidea</taxon>
        <taxon>Pyroglyphidae</taxon>
        <taxon>Dermatophagoidinae</taxon>
        <taxon>Dermatophagoides</taxon>
    </lineage>
</organism>
<feature type="compositionally biased region" description="Basic residues" evidence="1">
    <location>
        <begin position="597"/>
        <end position="607"/>
    </location>
</feature>
<name>A0A6P6Y6E0_DERPT</name>
<dbReference type="InterPro" id="IPR027417">
    <property type="entry name" value="P-loop_NTPase"/>
</dbReference>
<feature type="compositionally biased region" description="Polar residues" evidence="1">
    <location>
        <begin position="476"/>
        <end position="489"/>
    </location>
</feature>
<gene>
    <name evidence="3" type="primary">LOC113794164</name>
</gene>
<feature type="compositionally biased region" description="Basic residues" evidence="1">
    <location>
        <begin position="556"/>
        <end position="571"/>
    </location>
</feature>
<sequence>MMISKTIKTTANNNPCNDENDNDDKNQNQSTITKKRSTMDTTDEFEDDPIIYAQIKRETNSNNNSKLIKFFETLPRFQSGLPSSSLSTNINQSHRKTVRIGYNLDLRSNKLPDWFQLDSEHKCLSIIQQKQQNQTNQSSNQSIKLIPYDHIFIGSLPEKLLSIPITILTEPIQLLAYGHLNNAVIITIDDLIDPNLINEFQQFVHRGLMIHSIAWLFDAINHHHHNSDDNDECLNPNTNRAYIQLSASILFHHKIYDLIANRSSSSSSSQSTLVAVDQEIEYECNDARHAVSHLEHAFNLLEQIHSTTNKQKNEYLFVLTIHLYRFQLIPLLNTNKKCQAIENHSKLYLIDIPLSSSSSSSTSQLYQIMTRLFKHDNLTSFSKSKMANLLIKALSNNDQQQPETSLTILANLKPHLHRPETILERCQLISLMKKWPLKQFKNDKHHHHRQQQQQSSCKSCLRQSNNHVKNPKDVDSCQQPNQNYGSSSELSFDTVISRNHHHHPIQSTLINISHDDDGSGIENNNQKCSAGNLNEQMNKCRKTNCDCCCYENHHHRHHHRHNQSQSKRSKLAKNSNSSHESLNKQLKRNDGKDNNHHNHRKQLAKRIRQRKRSLLLNESNDDSIWSEELWIDGPNINENSTMGQTTTTTTNQQCLHSLNEKKKHRIEQWISTTYHHRNNNNTTNISIDEFIDSTNRMLDLGFKCLDDNCFAQCNQQQNIVVDDDPMVCRDTLSDCGDKKSDFYDEYYNLWKLSPKNARKKSQRQSYRKFKDVGDNDGKNPIPKSNELSQPPPASSTTTTTLSTMFNRIAEPPKQLKLEQFLQQLSKITVSSLSKDHHHHHSQTKCESKCSFENCHCQLESQMKLQTQQQQPLQQHKSSLKSYGSNKTKDADQATNNHRPSCSPTGSKNSINSSQQKQPIIVMNKHEFEQKMKRNTTSTTTSGHGTISEGECSSIAKKTSSVSTPSYGSNGIVGDNNSSSAVVVVDNSVGVHIVQRQPASSGYESTVQDDDDVDDEDEENDDDYLYNDHHQHYHHHYHHQENNRQIKCPNKLAPKSSMTVLTTKSGTIKTMMAISDGNDNPNDDDDNDDQSLFCSMFCCGH</sequence>
<feature type="region of interest" description="Disordered" evidence="1">
    <location>
        <begin position="556"/>
        <end position="607"/>
    </location>
</feature>
<feature type="compositionally biased region" description="Basic residues" evidence="1">
    <location>
        <begin position="758"/>
        <end position="767"/>
    </location>
</feature>
<accession>A0A6P6Y6E0</accession>
<reference evidence="3" key="1">
    <citation type="submission" date="2025-08" db="UniProtKB">
        <authorList>
            <consortium name="RefSeq"/>
        </authorList>
    </citation>
    <scope>IDENTIFICATION</scope>
    <source>
        <strain evidence="3">Airmid</strain>
    </source>
</reference>
<dbReference type="KEGG" id="dpte:113794164"/>
<feature type="compositionally biased region" description="Polar residues" evidence="1">
    <location>
        <begin position="996"/>
        <end position="1005"/>
    </location>
</feature>
<feature type="compositionally biased region" description="Polar residues" evidence="1">
    <location>
        <begin position="572"/>
        <end position="584"/>
    </location>
</feature>
<feature type="compositionally biased region" description="Acidic residues" evidence="1">
    <location>
        <begin position="1006"/>
        <end position="1021"/>
    </location>
</feature>
<feature type="compositionally biased region" description="Low complexity" evidence="1">
    <location>
        <begin position="906"/>
        <end position="915"/>
    </location>
</feature>
<dbReference type="GO" id="GO:0016301">
    <property type="term" value="F:kinase activity"/>
    <property type="evidence" value="ECO:0007669"/>
    <property type="project" value="UniProtKB-KW"/>
</dbReference>
<feature type="region of interest" description="Disordered" evidence="1">
    <location>
        <begin position="932"/>
        <end position="968"/>
    </location>
</feature>
<dbReference type="SUPFAM" id="SSF52540">
    <property type="entry name" value="P-loop containing nucleoside triphosphate hydrolases"/>
    <property type="match status" value="1"/>
</dbReference>
<feature type="compositionally biased region" description="Basic and acidic residues" evidence="1">
    <location>
        <begin position="587"/>
        <end position="596"/>
    </location>
</feature>
<feature type="compositionally biased region" description="Polar residues" evidence="1">
    <location>
        <begin position="1"/>
        <end position="11"/>
    </location>
</feature>
<feature type="compositionally biased region" description="Low complexity" evidence="1">
    <location>
        <begin position="451"/>
        <end position="464"/>
    </location>
</feature>
<dbReference type="RefSeq" id="XP_027200059.1">
    <property type="nucleotide sequence ID" value="XM_027344258.1"/>
</dbReference>
<feature type="compositionally biased region" description="Low complexity" evidence="1">
    <location>
        <begin position="867"/>
        <end position="881"/>
    </location>
</feature>
<dbReference type="Proteomes" id="UP000515146">
    <property type="component" value="Unplaced"/>
</dbReference>
<feature type="compositionally biased region" description="Polar residues" evidence="1">
    <location>
        <begin position="955"/>
        <end position="968"/>
    </location>
</feature>
<keyword evidence="3" id="KW-0808">Transferase</keyword>
<feature type="region of interest" description="Disordered" evidence="1">
    <location>
        <begin position="867"/>
        <end position="915"/>
    </location>
</feature>
<protein>
    <submittedName>
        <fullName evidence="3">Probable serine/threonine-protein kinase DDB_G0282963</fullName>
    </submittedName>
</protein>
<feature type="compositionally biased region" description="Polar residues" evidence="1">
    <location>
        <begin position="892"/>
        <end position="905"/>
    </location>
</feature>
<feature type="region of interest" description="Disordered" evidence="1">
    <location>
        <begin position="1"/>
        <end position="41"/>
    </location>
</feature>
<dbReference type="OrthoDB" id="10541286at2759"/>
<dbReference type="AlphaFoldDB" id="A0A6P6Y6E0"/>
<feature type="compositionally biased region" description="Low complexity" evidence="1">
    <location>
        <begin position="935"/>
        <end position="949"/>
    </location>
</feature>
<feature type="compositionally biased region" description="Basic and acidic residues" evidence="1">
    <location>
        <begin position="768"/>
        <end position="777"/>
    </location>
</feature>
<keyword evidence="2" id="KW-1185">Reference proteome</keyword>